<dbReference type="EnsemblPlants" id="Solyc08g080225.1.1">
    <property type="protein sequence ID" value="Solyc08g080225.1.1"/>
    <property type="gene ID" value="Solyc08g080225.1"/>
</dbReference>
<dbReference type="InParanoid" id="A0A3Q7HT98"/>
<protein>
    <submittedName>
        <fullName evidence="1">Uncharacterized protein</fullName>
    </submittedName>
</protein>
<proteinExistence type="predicted"/>
<evidence type="ECO:0000313" key="2">
    <source>
        <dbReference type="Proteomes" id="UP000004994"/>
    </source>
</evidence>
<reference evidence="1" key="2">
    <citation type="submission" date="2019-01" db="UniProtKB">
        <authorList>
            <consortium name="EnsemblPlants"/>
        </authorList>
    </citation>
    <scope>IDENTIFICATION</scope>
    <source>
        <strain evidence="1">cv. Heinz 1706</strain>
    </source>
</reference>
<dbReference type="AlphaFoldDB" id="A0A3Q7HT98"/>
<keyword evidence="2" id="KW-1185">Reference proteome</keyword>
<name>A0A3Q7HT98_SOLLC</name>
<dbReference type="Gramene" id="Solyc08g080225.1.1">
    <property type="protein sequence ID" value="Solyc08g080225.1.1"/>
    <property type="gene ID" value="Solyc08g080225.1"/>
</dbReference>
<sequence>MNDGLEYHRLPCPHCHVKLRCHPDLPYRKSLFSRLWRLLHHKLTLVLDRKKKRGNLLYKRDEDADSLKFLDKGNFKSRHTPSRCYIVIPFAEGSRVEISHSGMNNTFSKVLIGVDMHTVLISPLEEKKAISIHVIVREGRRPHYLMNE</sequence>
<organism evidence="1">
    <name type="scientific">Solanum lycopersicum</name>
    <name type="common">Tomato</name>
    <name type="synonym">Lycopersicon esculentum</name>
    <dbReference type="NCBI Taxonomy" id="4081"/>
    <lineage>
        <taxon>Eukaryota</taxon>
        <taxon>Viridiplantae</taxon>
        <taxon>Streptophyta</taxon>
        <taxon>Embryophyta</taxon>
        <taxon>Tracheophyta</taxon>
        <taxon>Spermatophyta</taxon>
        <taxon>Magnoliopsida</taxon>
        <taxon>eudicotyledons</taxon>
        <taxon>Gunneridae</taxon>
        <taxon>Pentapetalae</taxon>
        <taxon>asterids</taxon>
        <taxon>lamiids</taxon>
        <taxon>Solanales</taxon>
        <taxon>Solanaceae</taxon>
        <taxon>Solanoideae</taxon>
        <taxon>Solaneae</taxon>
        <taxon>Solanum</taxon>
        <taxon>Solanum subgen. Lycopersicon</taxon>
    </lineage>
</organism>
<evidence type="ECO:0000313" key="1">
    <source>
        <dbReference type="EnsemblPlants" id="Solyc08g080225.1.1"/>
    </source>
</evidence>
<dbReference type="Proteomes" id="UP000004994">
    <property type="component" value="Chromosome 8"/>
</dbReference>
<accession>A0A3Q7HT98</accession>
<reference evidence="1" key="1">
    <citation type="journal article" date="2012" name="Nature">
        <title>The tomato genome sequence provides insights into fleshy fruit evolution.</title>
        <authorList>
            <consortium name="Tomato Genome Consortium"/>
        </authorList>
    </citation>
    <scope>NUCLEOTIDE SEQUENCE [LARGE SCALE GENOMIC DNA]</scope>
    <source>
        <strain evidence="1">cv. Heinz 1706</strain>
    </source>
</reference>